<dbReference type="Pfam" id="PF13562">
    <property type="entry name" value="NTP_transf_4"/>
    <property type="match status" value="1"/>
</dbReference>
<dbReference type="Gene3D" id="2.160.10.10">
    <property type="entry name" value="Hexapeptide repeat proteins"/>
    <property type="match status" value="1"/>
</dbReference>
<evidence type="ECO:0000313" key="3">
    <source>
        <dbReference type="EMBL" id="MBD0832308.1"/>
    </source>
</evidence>
<dbReference type="SUPFAM" id="SSF51161">
    <property type="entry name" value="Trimeric LpxA-like enzymes"/>
    <property type="match status" value="1"/>
</dbReference>
<dbReference type="InterPro" id="IPR023917">
    <property type="entry name" value="Bifunctiontional_GlmU_bac-type"/>
</dbReference>
<dbReference type="NCBIfam" id="TIGR03991">
    <property type="entry name" value="alt_bact_glmU"/>
    <property type="match status" value="1"/>
</dbReference>
<dbReference type="GO" id="GO:0016779">
    <property type="term" value="F:nucleotidyltransferase activity"/>
    <property type="evidence" value="ECO:0007669"/>
    <property type="project" value="UniProtKB-ARBA"/>
</dbReference>
<dbReference type="InterPro" id="IPR011004">
    <property type="entry name" value="Trimer_LpxA-like_sf"/>
</dbReference>
<evidence type="ECO:0000256" key="2">
    <source>
        <dbReference type="ARBA" id="ARBA00023315"/>
    </source>
</evidence>
<comment type="caution">
    <text evidence="3">The sequence shown here is derived from an EMBL/GenBank/DDBJ whole genome shotgun (WGS) entry which is preliminary data.</text>
</comment>
<dbReference type="PANTHER" id="PTHR43584">
    <property type="entry name" value="NUCLEOTIDYL TRANSFERASE"/>
    <property type="match status" value="1"/>
</dbReference>
<accession>A0A8J6Q730</accession>
<organism evidence="3 4">
    <name type="scientific">Aestuariibaculum sediminum</name>
    <dbReference type="NCBI Taxonomy" id="2770637"/>
    <lineage>
        <taxon>Bacteria</taxon>
        <taxon>Pseudomonadati</taxon>
        <taxon>Bacteroidota</taxon>
        <taxon>Flavobacteriia</taxon>
        <taxon>Flavobacteriales</taxon>
        <taxon>Flavobacteriaceae</taxon>
    </lineage>
</organism>
<dbReference type="InterPro" id="IPR050065">
    <property type="entry name" value="GlmU-like"/>
</dbReference>
<keyword evidence="2" id="KW-0012">Acyltransferase</keyword>
<proteinExistence type="predicted"/>
<dbReference type="EMBL" id="JACVXB010000003">
    <property type="protein sequence ID" value="MBD0832308.1"/>
    <property type="molecule type" value="Genomic_DNA"/>
</dbReference>
<dbReference type="Proteomes" id="UP000600588">
    <property type="component" value="Unassembled WGS sequence"/>
</dbReference>
<dbReference type="GO" id="GO:0016746">
    <property type="term" value="F:acyltransferase activity"/>
    <property type="evidence" value="ECO:0007669"/>
    <property type="project" value="UniProtKB-KW"/>
</dbReference>
<protein>
    <submittedName>
        <fullName evidence="3">GlmU family protein</fullName>
    </submittedName>
</protein>
<dbReference type="AlphaFoldDB" id="A0A8J6Q730"/>
<gene>
    <name evidence="3" type="ORF">ICJ83_09195</name>
</gene>
<evidence type="ECO:0000256" key="1">
    <source>
        <dbReference type="ARBA" id="ARBA00022679"/>
    </source>
</evidence>
<keyword evidence="1" id="KW-0808">Transferase</keyword>
<keyword evidence="4" id="KW-1185">Reference proteome</keyword>
<sequence length="391" mass="43606">MNYILFDGPSRNSLLPFTFTRPVADIRIGILTIREKWETFLDATTTTVTEDYLSDKYPMVEMDENIMINASFLPNLELVEMIKDLKENQAIFKDEDVIAFYAKDTQDDIDFEAYEALEFDGELLKIENTWDIFSKNGEAIQEDFSLLAKGRTSQPIPSSCNVIAPENIFIEEGASLEFVTINASEGPVYIGKDALVMEGTLIRGPLALCEASVTKMGTKVYGPTTIGPFSTIGGEVKNAVMFGYSNKGHEGYLGNAVIGEWCNLGADTNNSNLKNNYAEVRLWSYETEGFAKTGLQFCGLMMGDHSKCGINTMFNTGTVVGVSANIFGSGFPRNFVPSFSWGGNSGFTTFNTKKAFEVMEVVMARKQQSLTEQDKAIFEYIFEETKKYRRQ</sequence>
<reference evidence="3 4" key="1">
    <citation type="submission" date="2020-09" db="EMBL/GenBank/DDBJ databases">
        <title>TT11 complete genome.</title>
        <authorList>
            <person name="Wu Z."/>
        </authorList>
    </citation>
    <scope>NUCLEOTIDE SEQUENCE [LARGE SCALE GENOMIC DNA]</scope>
    <source>
        <strain evidence="3 4">TT11</strain>
    </source>
</reference>
<dbReference type="RefSeq" id="WP_188230091.1">
    <property type="nucleotide sequence ID" value="NZ_JACVXB010000003.1"/>
</dbReference>
<evidence type="ECO:0000313" key="4">
    <source>
        <dbReference type="Proteomes" id="UP000600588"/>
    </source>
</evidence>
<name>A0A8J6Q730_9FLAO</name>